<dbReference type="Proteomes" id="UP001066276">
    <property type="component" value="Chromosome 7"/>
</dbReference>
<dbReference type="AlphaFoldDB" id="A0AAV7PKI7"/>
<name>A0AAV7PKI7_PLEWA</name>
<reference evidence="2" key="1">
    <citation type="journal article" date="2022" name="bioRxiv">
        <title>Sequencing and chromosome-scale assembly of the giantPleurodeles waltlgenome.</title>
        <authorList>
            <person name="Brown T."/>
            <person name="Elewa A."/>
            <person name="Iarovenko S."/>
            <person name="Subramanian E."/>
            <person name="Araus A.J."/>
            <person name="Petzold A."/>
            <person name="Susuki M."/>
            <person name="Suzuki K.-i.T."/>
            <person name="Hayashi T."/>
            <person name="Toyoda A."/>
            <person name="Oliveira C."/>
            <person name="Osipova E."/>
            <person name="Leigh N.D."/>
            <person name="Simon A."/>
            <person name="Yun M.H."/>
        </authorList>
    </citation>
    <scope>NUCLEOTIDE SEQUENCE</scope>
    <source>
        <strain evidence="2">20211129_DDA</strain>
        <tissue evidence="2">Liver</tissue>
    </source>
</reference>
<accession>A0AAV7PKI7</accession>
<protein>
    <submittedName>
        <fullName evidence="2">Uncharacterized protein</fullName>
    </submittedName>
</protein>
<sequence length="124" mass="14072">MKTTPRGVAPAFFSRSQKSRAAVVKWLRKNAARQRRKDAAPFTYPNSWYRVSLDFGSGKDRKGSEKKERETPTRAHTGRRLIIQEPAAQRIKVNRCQSRPESTYPKAPKIKTCTAPERAVPTAC</sequence>
<comment type="caution">
    <text evidence="2">The sequence shown here is derived from an EMBL/GenBank/DDBJ whole genome shotgun (WGS) entry which is preliminary data.</text>
</comment>
<feature type="region of interest" description="Disordered" evidence="1">
    <location>
        <begin position="54"/>
        <end position="79"/>
    </location>
</feature>
<dbReference type="EMBL" id="JANPWB010000011">
    <property type="protein sequence ID" value="KAJ1128354.1"/>
    <property type="molecule type" value="Genomic_DNA"/>
</dbReference>
<proteinExistence type="predicted"/>
<evidence type="ECO:0000313" key="3">
    <source>
        <dbReference type="Proteomes" id="UP001066276"/>
    </source>
</evidence>
<organism evidence="2 3">
    <name type="scientific">Pleurodeles waltl</name>
    <name type="common">Iberian ribbed newt</name>
    <dbReference type="NCBI Taxonomy" id="8319"/>
    <lineage>
        <taxon>Eukaryota</taxon>
        <taxon>Metazoa</taxon>
        <taxon>Chordata</taxon>
        <taxon>Craniata</taxon>
        <taxon>Vertebrata</taxon>
        <taxon>Euteleostomi</taxon>
        <taxon>Amphibia</taxon>
        <taxon>Batrachia</taxon>
        <taxon>Caudata</taxon>
        <taxon>Salamandroidea</taxon>
        <taxon>Salamandridae</taxon>
        <taxon>Pleurodelinae</taxon>
        <taxon>Pleurodeles</taxon>
    </lineage>
</organism>
<keyword evidence="3" id="KW-1185">Reference proteome</keyword>
<evidence type="ECO:0000313" key="2">
    <source>
        <dbReference type="EMBL" id="KAJ1128354.1"/>
    </source>
</evidence>
<feature type="compositionally biased region" description="Basic and acidic residues" evidence="1">
    <location>
        <begin position="57"/>
        <end position="73"/>
    </location>
</feature>
<evidence type="ECO:0000256" key="1">
    <source>
        <dbReference type="SAM" id="MobiDB-lite"/>
    </source>
</evidence>
<gene>
    <name evidence="2" type="ORF">NDU88_006733</name>
</gene>